<dbReference type="Gene3D" id="3.40.50.12780">
    <property type="entry name" value="N-terminal domain of ligase-like"/>
    <property type="match status" value="1"/>
</dbReference>
<comment type="function">
    <text evidence="5">Converts 2-succinylbenzoate (OSB) to 2-succinylbenzoyl-CoA (OSB-CoA).</text>
</comment>
<reference evidence="6" key="1">
    <citation type="submission" date="2019-11" db="EMBL/GenBank/DDBJ databases">
        <authorList>
            <person name="Feng L."/>
        </authorList>
    </citation>
    <scope>NUCLEOTIDE SEQUENCE</scope>
    <source>
        <strain evidence="6">VparvulaLFYP99</strain>
    </source>
</reference>
<dbReference type="EC" id="6.2.1.26" evidence="5"/>
<evidence type="ECO:0000256" key="5">
    <source>
        <dbReference type="HAMAP-Rule" id="MF_00731"/>
    </source>
</evidence>
<dbReference type="InterPro" id="IPR045851">
    <property type="entry name" value="AMP-bd_C_sf"/>
</dbReference>
<dbReference type="UniPathway" id="UPA01057">
    <property type="reaction ID" value="UER00166"/>
</dbReference>
<dbReference type="InterPro" id="IPR000873">
    <property type="entry name" value="AMP-dep_synth/lig_dom"/>
</dbReference>
<comment type="catalytic activity">
    <reaction evidence="5">
        <text>2-succinylbenzoate + ATP + CoA = 2-succinylbenzoyl-CoA + AMP + diphosphate</text>
        <dbReference type="Rhea" id="RHEA:17009"/>
        <dbReference type="ChEBI" id="CHEBI:18325"/>
        <dbReference type="ChEBI" id="CHEBI:30616"/>
        <dbReference type="ChEBI" id="CHEBI:33019"/>
        <dbReference type="ChEBI" id="CHEBI:57287"/>
        <dbReference type="ChEBI" id="CHEBI:57364"/>
        <dbReference type="ChEBI" id="CHEBI:456215"/>
        <dbReference type="EC" id="6.2.1.26"/>
    </reaction>
</comment>
<keyword evidence="4 5" id="KW-0067">ATP-binding</keyword>
<protein>
    <recommendedName>
        <fullName evidence="5">2-succinylbenzoate--CoA ligase</fullName>
        <ecNumber evidence="5">6.2.1.26</ecNumber>
    </recommendedName>
    <alternativeName>
        <fullName evidence="5">o-succinylbenzoyl-CoA synthetase</fullName>
        <shortName evidence="5">OSB-CoA synthetase</shortName>
    </alternativeName>
</protein>
<accession>A0A6N2ZYR6</accession>
<keyword evidence="1 5" id="KW-0474">Menaquinone biosynthesis</keyword>
<gene>
    <name evidence="5 6" type="primary">menE</name>
    <name evidence="6" type="ORF">VPLFYP99_01342</name>
</gene>
<dbReference type="GO" id="GO:0031956">
    <property type="term" value="F:medium-chain fatty acid-CoA ligase activity"/>
    <property type="evidence" value="ECO:0007669"/>
    <property type="project" value="TreeGrafter"/>
</dbReference>
<dbReference type="InterPro" id="IPR042099">
    <property type="entry name" value="ANL_N_sf"/>
</dbReference>
<dbReference type="GO" id="GO:0008756">
    <property type="term" value="F:o-succinylbenzoate-CoA ligase activity"/>
    <property type="evidence" value="ECO:0007669"/>
    <property type="project" value="UniProtKB-UniRule"/>
</dbReference>
<keyword evidence="3 5" id="KW-0547">Nucleotide-binding</keyword>
<evidence type="ECO:0000256" key="3">
    <source>
        <dbReference type="ARBA" id="ARBA00022741"/>
    </source>
</evidence>
<proteinExistence type="inferred from homology"/>
<comment type="pathway">
    <text evidence="5">Quinol/quinone metabolism; 1,4-dihydroxy-2-naphthoate biosynthesis; 1,4-dihydroxy-2-naphthoate from chorismate: step 5/7.</text>
</comment>
<evidence type="ECO:0000313" key="6">
    <source>
        <dbReference type="EMBL" id="VYT84769.1"/>
    </source>
</evidence>
<dbReference type="GO" id="GO:0009234">
    <property type="term" value="P:menaquinone biosynthetic process"/>
    <property type="evidence" value="ECO:0007669"/>
    <property type="project" value="UniProtKB-UniRule"/>
</dbReference>
<evidence type="ECO:0000256" key="1">
    <source>
        <dbReference type="ARBA" id="ARBA00022428"/>
    </source>
</evidence>
<comment type="pathway">
    <text evidence="5">Quinol/quinone metabolism; menaquinone biosynthesis.</text>
</comment>
<dbReference type="GO" id="GO:0006631">
    <property type="term" value="P:fatty acid metabolic process"/>
    <property type="evidence" value="ECO:0007669"/>
    <property type="project" value="TreeGrafter"/>
</dbReference>
<dbReference type="Pfam" id="PF13193">
    <property type="entry name" value="AMP-binding_C"/>
    <property type="match status" value="1"/>
</dbReference>
<dbReference type="UniPathway" id="UPA00079"/>
<dbReference type="PANTHER" id="PTHR43201">
    <property type="entry name" value="ACYL-COA SYNTHETASE"/>
    <property type="match status" value="1"/>
</dbReference>
<dbReference type="PANTHER" id="PTHR43201:SF5">
    <property type="entry name" value="MEDIUM-CHAIN ACYL-COA LIGASE ACSF2, MITOCHONDRIAL"/>
    <property type="match status" value="1"/>
</dbReference>
<dbReference type="InterPro" id="IPR025110">
    <property type="entry name" value="AMP-bd_C"/>
</dbReference>
<dbReference type="GO" id="GO:0005524">
    <property type="term" value="F:ATP binding"/>
    <property type="evidence" value="ECO:0007669"/>
    <property type="project" value="UniProtKB-KW"/>
</dbReference>
<dbReference type="SUPFAM" id="SSF56801">
    <property type="entry name" value="Acetyl-CoA synthetase-like"/>
    <property type="match status" value="1"/>
</dbReference>
<keyword evidence="2 5" id="KW-0436">Ligase</keyword>
<dbReference type="Pfam" id="PF00501">
    <property type="entry name" value="AMP-binding"/>
    <property type="match status" value="1"/>
</dbReference>
<evidence type="ECO:0000256" key="4">
    <source>
        <dbReference type="ARBA" id="ARBA00022840"/>
    </source>
</evidence>
<dbReference type="InterPro" id="IPR010192">
    <property type="entry name" value="MenE"/>
</dbReference>
<evidence type="ECO:0000256" key="2">
    <source>
        <dbReference type="ARBA" id="ARBA00022598"/>
    </source>
</evidence>
<organism evidence="6">
    <name type="scientific">Veillonella parvula</name>
    <name type="common">Staphylococcus parvulus</name>
    <dbReference type="NCBI Taxonomy" id="29466"/>
    <lineage>
        <taxon>Bacteria</taxon>
        <taxon>Bacillati</taxon>
        <taxon>Bacillota</taxon>
        <taxon>Negativicutes</taxon>
        <taxon>Veillonellales</taxon>
        <taxon>Veillonellaceae</taxon>
        <taxon>Veillonella</taxon>
    </lineage>
</organism>
<dbReference type="EMBL" id="CACRUG010000005">
    <property type="protein sequence ID" value="VYT84769.1"/>
    <property type="molecule type" value="Genomic_DNA"/>
</dbReference>
<name>A0A6N2ZYR6_VEIPA</name>
<dbReference type="Gene3D" id="3.30.300.30">
    <property type="match status" value="1"/>
</dbReference>
<dbReference type="HAMAP" id="MF_00731">
    <property type="entry name" value="MenE"/>
    <property type="match status" value="1"/>
</dbReference>
<dbReference type="NCBIfam" id="TIGR01923">
    <property type="entry name" value="menE"/>
    <property type="match status" value="1"/>
</dbReference>
<dbReference type="AlphaFoldDB" id="A0A6N2ZYR6"/>
<sequence length="493" mass="54814">MEWLRYGAQHYPNRICINEYTYNDIYRGVLHVARNLVPLDASRVAILSDNSLTMAMYVLAAMLVHKEVLLLNVHLKPNEIANQLDQLGVTTVLHSKERRNQLPDAVETQVSNLVAPIVSDSVENQLSHSVGLEAANSIVTIEFETLEGILSDLAGEDSFDWTFADADIAAIMNTSATTGQFKSVPLRWGQIKTHVQASQEVLGKTEQDNWLMVLPLFHVSGLSILMRSLYNGTAVTILPKYDEAQVLKLIESENINMMSLVPTILTQLEPHITNHKLRVILLGGEFIPMALIDACEKKSLPIFKTYGMTETFSQSVTFSVLDYPDKRESVGKPLPGMQVRIDNPDADGVGEIHLTGPMVMSGYINKESIDGDFNTDDIGYIDEDGFVYILNRRKDLIISGGENIYPKELEDLVYTLPSVKECAVVPVPDAKWGQVPALFVAFHDGKSLLPEDILAFMSNSLAKYKVPKYVKALTALPRNGTGKILRNELKLEN</sequence>
<comment type="similarity">
    <text evidence="5">Belongs to the ATP-dependent AMP-binding enzyme family. MenE subfamily.</text>
</comment>